<feature type="compositionally biased region" description="Polar residues" evidence="1">
    <location>
        <begin position="1"/>
        <end position="11"/>
    </location>
</feature>
<reference evidence="2 3" key="1">
    <citation type="submission" date="2021-06" db="EMBL/GenBank/DDBJ databases">
        <title>Caerostris darwini draft genome.</title>
        <authorList>
            <person name="Kono N."/>
            <person name="Arakawa K."/>
        </authorList>
    </citation>
    <scope>NUCLEOTIDE SEQUENCE [LARGE SCALE GENOMIC DNA]</scope>
</reference>
<proteinExistence type="predicted"/>
<comment type="caution">
    <text evidence="2">The sequence shown here is derived from an EMBL/GenBank/DDBJ whole genome shotgun (WGS) entry which is preliminary data.</text>
</comment>
<dbReference type="EMBL" id="BPLQ01006783">
    <property type="protein sequence ID" value="GIY25253.1"/>
    <property type="molecule type" value="Genomic_DNA"/>
</dbReference>
<gene>
    <name evidence="2" type="ORF">CDAR_616001</name>
</gene>
<accession>A0AAV4RSE7</accession>
<organism evidence="2 3">
    <name type="scientific">Caerostris darwini</name>
    <dbReference type="NCBI Taxonomy" id="1538125"/>
    <lineage>
        <taxon>Eukaryota</taxon>
        <taxon>Metazoa</taxon>
        <taxon>Ecdysozoa</taxon>
        <taxon>Arthropoda</taxon>
        <taxon>Chelicerata</taxon>
        <taxon>Arachnida</taxon>
        <taxon>Araneae</taxon>
        <taxon>Araneomorphae</taxon>
        <taxon>Entelegynae</taxon>
        <taxon>Araneoidea</taxon>
        <taxon>Araneidae</taxon>
        <taxon>Caerostris</taxon>
    </lineage>
</organism>
<keyword evidence="3" id="KW-1185">Reference proteome</keyword>
<evidence type="ECO:0000313" key="2">
    <source>
        <dbReference type="EMBL" id="GIY25253.1"/>
    </source>
</evidence>
<evidence type="ECO:0000313" key="3">
    <source>
        <dbReference type="Proteomes" id="UP001054837"/>
    </source>
</evidence>
<name>A0AAV4RSE7_9ARAC</name>
<dbReference type="Proteomes" id="UP001054837">
    <property type="component" value="Unassembled WGS sequence"/>
</dbReference>
<sequence length="123" mass="13673">MARVSSGTAVQRSIDPGARKTFRPGAKHFQTILPKSIEPIRLGIENWISSEPTFFLLTSPLPHLSTPSSNISEHLQMRAETISFLALVISVAKGWNLGRVEKKGKIQLSTERRGSKAKFRFTV</sequence>
<dbReference type="AlphaFoldDB" id="A0AAV4RSE7"/>
<protein>
    <submittedName>
        <fullName evidence="2">Uncharacterized protein</fullName>
    </submittedName>
</protein>
<feature type="region of interest" description="Disordered" evidence="1">
    <location>
        <begin position="1"/>
        <end position="20"/>
    </location>
</feature>
<evidence type="ECO:0000256" key="1">
    <source>
        <dbReference type="SAM" id="MobiDB-lite"/>
    </source>
</evidence>